<dbReference type="PANTHER" id="PTHR37315">
    <property type="entry name" value="UPF0311 PROTEIN BLR7842"/>
    <property type="match status" value="1"/>
</dbReference>
<keyword evidence="2" id="KW-1185">Reference proteome</keyword>
<name>A0ABU1X2F8_SPHXE</name>
<proteinExistence type="predicted"/>
<dbReference type="Proteomes" id="UP001267638">
    <property type="component" value="Unassembled WGS sequence"/>
</dbReference>
<evidence type="ECO:0000313" key="2">
    <source>
        <dbReference type="Proteomes" id="UP001267638"/>
    </source>
</evidence>
<dbReference type="EMBL" id="JAVDWV010000011">
    <property type="protein sequence ID" value="MDR7155743.1"/>
    <property type="molecule type" value="Genomic_DNA"/>
</dbReference>
<dbReference type="InterPro" id="IPR020915">
    <property type="entry name" value="UPF0311"/>
</dbReference>
<accession>A0ABU1X2F8</accession>
<dbReference type="Gene3D" id="2.40.160.20">
    <property type="match status" value="1"/>
</dbReference>
<sequence>MILPEGGDWIKMHGGKRAGLDVRIHVLTEDGGLIYIHYPGWMQPNEKALAALSGGPETSFDDLYARATPRMETGSSAYSWVNDAVFICRGLVIAGPTIEAEVFRLT</sequence>
<dbReference type="PANTHER" id="PTHR37315:SF1">
    <property type="entry name" value="UPF0311 PROTEIN BLR7842"/>
    <property type="match status" value="1"/>
</dbReference>
<evidence type="ECO:0000313" key="1">
    <source>
        <dbReference type="EMBL" id="MDR7155743.1"/>
    </source>
</evidence>
<comment type="caution">
    <text evidence="1">The sequence shown here is derived from an EMBL/GenBank/DDBJ whole genome shotgun (WGS) entry which is preliminary data.</text>
</comment>
<protein>
    <submittedName>
        <fullName evidence="1">Uncharacterized protein</fullName>
    </submittedName>
</protein>
<dbReference type="Pfam" id="PF11578">
    <property type="entry name" value="DUF3237"/>
    <property type="match status" value="1"/>
</dbReference>
<gene>
    <name evidence="1" type="ORF">J2W40_002579</name>
</gene>
<reference evidence="1 2" key="1">
    <citation type="submission" date="2023-07" db="EMBL/GenBank/DDBJ databases">
        <title>Sorghum-associated microbial communities from plants grown in Nebraska, USA.</title>
        <authorList>
            <person name="Schachtman D."/>
        </authorList>
    </citation>
    <scope>NUCLEOTIDE SEQUENCE [LARGE SCALE GENOMIC DNA]</scope>
    <source>
        <strain evidence="1 2">4256</strain>
    </source>
</reference>
<organism evidence="1 2">
    <name type="scientific">Sphingobium xenophagum</name>
    <dbReference type="NCBI Taxonomy" id="121428"/>
    <lineage>
        <taxon>Bacteria</taxon>
        <taxon>Pseudomonadati</taxon>
        <taxon>Pseudomonadota</taxon>
        <taxon>Alphaproteobacteria</taxon>
        <taxon>Sphingomonadales</taxon>
        <taxon>Sphingomonadaceae</taxon>
        <taxon>Sphingobium</taxon>
    </lineage>
</organism>